<reference evidence="4 5" key="1">
    <citation type="submission" date="2024-01" db="EMBL/GenBank/DDBJ databases">
        <title>Complete genome of Cladobotryum mycophilum ATHUM6906.</title>
        <authorList>
            <person name="Christinaki A.C."/>
            <person name="Myridakis A.I."/>
            <person name="Kouvelis V.N."/>
        </authorList>
    </citation>
    <scope>NUCLEOTIDE SEQUENCE [LARGE SCALE GENOMIC DNA]</scope>
    <source>
        <strain evidence="4 5">ATHUM6906</strain>
    </source>
</reference>
<dbReference type="InterPro" id="IPR002347">
    <property type="entry name" value="SDR_fam"/>
</dbReference>
<proteinExistence type="inferred from homology"/>
<dbReference type="Gene3D" id="3.40.50.720">
    <property type="entry name" value="NAD(P)-binding Rossmann-like Domain"/>
    <property type="match status" value="1"/>
</dbReference>
<dbReference type="PANTHER" id="PTHR43008">
    <property type="entry name" value="BENZIL REDUCTASE"/>
    <property type="match status" value="1"/>
</dbReference>
<keyword evidence="2" id="KW-0521">NADP</keyword>
<dbReference type="SUPFAM" id="SSF51735">
    <property type="entry name" value="NAD(P)-binding Rossmann-fold domains"/>
    <property type="match status" value="1"/>
</dbReference>
<sequence>MATPKVFIVTGASKGIGAAVVQYLLGQSHKVVLSARSQDLLEKVKQTHPSQVEFIAGDMASPDIAQKLTDLAVTSFGKIDGLVINHGVLQPQKLDTATIEDIRHLYDINFFSYLAIAKASLKELKKSKGSIVWVSSGAAVKAYVSWGAYSSSKAAINLISQGLAAEEPDITSIAIAPGRVDTEMQALIRSQGKESMDEAQYDSFVKAFEEGALLKPEQPGHVMAKFVSDPQHDLSGKFLSWNSPELAAYQAEV</sequence>
<evidence type="ECO:0000256" key="2">
    <source>
        <dbReference type="ARBA" id="ARBA00022857"/>
    </source>
</evidence>
<name>A0ABR0SG54_9HYPO</name>
<comment type="similarity">
    <text evidence="1">Belongs to the short-chain dehydrogenases/reductases (SDR) family.</text>
</comment>
<comment type="caution">
    <text evidence="4">The sequence shown here is derived from an EMBL/GenBank/DDBJ whole genome shotgun (WGS) entry which is preliminary data.</text>
</comment>
<dbReference type="EMBL" id="JAVFKD010000014">
    <property type="protein sequence ID" value="KAK5991162.1"/>
    <property type="molecule type" value="Genomic_DNA"/>
</dbReference>
<dbReference type="InterPro" id="IPR020904">
    <property type="entry name" value="Sc_DH/Rdtase_CS"/>
</dbReference>
<accession>A0ABR0SG54</accession>
<dbReference type="Pfam" id="PF00106">
    <property type="entry name" value="adh_short"/>
    <property type="match status" value="1"/>
</dbReference>
<dbReference type="InterPro" id="IPR036291">
    <property type="entry name" value="NAD(P)-bd_dom_sf"/>
</dbReference>
<dbReference type="PROSITE" id="PS00061">
    <property type="entry name" value="ADH_SHORT"/>
    <property type="match status" value="1"/>
</dbReference>
<protein>
    <submittedName>
        <fullName evidence="4">Oxidoreductase</fullName>
    </submittedName>
</protein>
<evidence type="ECO:0000256" key="3">
    <source>
        <dbReference type="ARBA" id="ARBA00023002"/>
    </source>
</evidence>
<organism evidence="4 5">
    <name type="scientific">Cladobotryum mycophilum</name>
    <dbReference type="NCBI Taxonomy" id="491253"/>
    <lineage>
        <taxon>Eukaryota</taxon>
        <taxon>Fungi</taxon>
        <taxon>Dikarya</taxon>
        <taxon>Ascomycota</taxon>
        <taxon>Pezizomycotina</taxon>
        <taxon>Sordariomycetes</taxon>
        <taxon>Hypocreomycetidae</taxon>
        <taxon>Hypocreales</taxon>
        <taxon>Hypocreaceae</taxon>
        <taxon>Cladobotryum</taxon>
    </lineage>
</organism>
<dbReference type="Proteomes" id="UP001338125">
    <property type="component" value="Unassembled WGS sequence"/>
</dbReference>
<evidence type="ECO:0000313" key="4">
    <source>
        <dbReference type="EMBL" id="KAK5991162.1"/>
    </source>
</evidence>
<evidence type="ECO:0000313" key="5">
    <source>
        <dbReference type="Proteomes" id="UP001338125"/>
    </source>
</evidence>
<dbReference type="PRINTS" id="PR00081">
    <property type="entry name" value="GDHRDH"/>
</dbReference>
<keyword evidence="5" id="KW-1185">Reference proteome</keyword>
<evidence type="ECO:0000256" key="1">
    <source>
        <dbReference type="ARBA" id="ARBA00006484"/>
    </source>
</evidence>
<dbReference type="PANTHER" id="PTHR43008:SF8">
    <property type="entry name" value="BENZIL REDUCTASE ((S)-BENZOIN FORMING) IRC24"/>
    <property type="match status" value="1"/>
</dbReference>
<keyword evidence="3" id="KW-0560">Oxidoreductase</keyword>
<gene>
    <name evidence="4" type="ORF">PT974_09440</name>
</gene>